<feature type="compositionally biased region" description="Polar residues" evidence="1">
    <location>
        <begin position="300"/>
        <end position="316"/>
    </location>
</feature>
<dbReference type="InterPro" id="IPR057432">
    <property type="entry name" value="Lin-15A/B-like_dom"/>
</dbReference>
<dbReference type="Pfam" id="PF25375">
    <property type="entry name" value="Lin-15B"/>
    <property type="match status" value="1"/>
</dbReference>
<evidence type="ECO:0000256" key="1">
    <source>
        <dbReference type="SAM" id="MobiDB-lite"/>
    </source>
</evidence>
<sequence length="329" mass="37533">MTEPVDGDELSEFLATQYNEKLRVLLIQFFRELKLPYATVQNPHLHAIIRHLNPSISPPTFESLLEMGFANHDKFIGHELQQLHGRLLAKIGPIEKNDNLTNETLAENHFEYVEPAALPLDLDRLPSQNDYENLGNSELIPGYSNSPCVVCLRRMEWSRRRKLTKSEVTVFIYVCVAGRVYPLEIAQKVYKLRSSTCCVDHLKPVYTETLKLMGISHPDQMAIVKDGLIADAHTLINKIKDANYQEEPRSAILPIDRQKSCAPLRHTLNYFFKNYNKKINATFQKEATPPPPTTKRPKVSGNSSTTYQSPGSYKQSAFLTDFPEDFLEV</sequence>
<feature type="domain" description="Lin-15A/B-like" evidence="2">
    <location>
        <begin position="146"/>
        <end position="246"/>
    </location>
</feature>
<evidence type="ECO:0000313" key="3">
    <source>
        <dbReference type="EnsemblMetazoa" id="CJA00703.1"/>
    </source>
</evidence>
<dbReference type="AlphaFoldDB" id="A0A8R1DFJ5"/>
<evidence type="ECO:0000259" key="2">
    <source>
        <dbReference type="Pfam" id="PF25375"/>
    </source>
</evidence>
<reference evidence="4" key="1">
    <citation type="submission" date="2010-08" db="EMBL/GenBank/DDBJ databases">
        <authorList>
            <consortium name="Caenorhabditis japonica Sequencing Consortium"/>
            <person name="Wilson R.K."/>
        </authorList>
    </citation>
    <scope>NUCLEOTIDE SEQUENCE [LARGE SCALE GENOMIC DNA]</scope>
    <source>
        <strain evidence="4">DF5081</strain>
    </source>
</reference>
<dbReference type="Proteomes" id="UP000005237">
    <property type="component" value="Unassembled WGS sequence"/>
</dbReference>
<name>A0A8R1DFJ5_CAEJA</name>
<dbReference type="EnsemblMetazoa" id="CJA00703.1">
    <property type="protein sequence ID" value="CJA00703.1"/>
    <property type="gene ID" value="WBGene00119907"/>
</dbReference>
<protein>
    <recommendedName>
        <fullName evidence="2">Lin-15A/B-like domain-containing protein</fullName>
    </recommendedName>
</protein>
<feature type="region of interest" description="Disordered" evidence="1">
    <location>
        <begin position="282"/>
        <end position="316"/>
    </location>
</feature>
<proteinExistence type="predicted"/>
<evidence type="ECO:0000313" key="4">
    <source>
        <dbReference type="Proteomes" id="UP000005237"/>
    </source>
</evidence>
<reference evidence="3" key="2">
    <citation type="submission" date="2022-06" db="UniProtKB">
        <authorList>
            <consortium name="EnsemblMetazoa"/>
        </authorList>
    </citation>
    <scope>IDENTIFICATION</scope>
    <source>
        <strain evidence="3">DF5081</strain>
    </source>
</reference>
<keyword evidence="4" id="KW-1185">Reference proteome</keyword>
<accession>A0A8R1DFJ5</accession>
<organism evidence="3 4">
    <name type="scientific">Caenorhabditis japonica</name>
    <dbReference type="NCBI Taxonomy" id="281687"/>
    <lineage>
        <taxon>Eukaryota</taxon>
        <taxon>Metazoa</taxon>
        <taxon>Ecdysozoa</taxon>
        <taxon>Nematoda</taxon>
        <taxon>Chromadorea</taxon>
        <taxon>Rhabditida</taxon>
        <taxon>Rhabditina</taxon>
        <taxon>Rhabditomorpha</taxon>
        <taxon>Rhabditoidea</taxon>
        <taxon>Rhabditidae</taxon>
        <taxon>Peloderinae</taxon>
        <taxon>Caenorhabditis</taxon>
    </lineage>
</organism>